<evidence type="ECO:0000313" key="2">
    <source>
        <dbReference type="EMBL" id="CAG6622780.1"/>
    </source>
</evidence>
<dbReference type="EMBL" id="HBUF01053338">
    <property type="protein sequence ID" value="CAG6622794.1"/>
    <property type="molecule type" value="Transcribed_RNA"/>
</dbReference>
<dbReference type="AlphaFoldDB" id="A0A8D8Q2F3"/>
<dbReference type="EMBL" id="HBUF01053333">
    <property type="protein sequence ID" value="CAG6622780.1"/>
    <property type="molecule type" value="Transcribed_RNA"/>
</dbReference>
<organism evidence="2">
    <name type="scientific">Cacopsylla melanoneura</name>
    <dbReference type="NCBI Taxonomy" id="428564"/>
    <lineage>
        <taxon>Eukaryota</taxon>
        <taxon>Metazoa</taxon>
        <taxon>Ecdysozoa</taxon>
        <taxon>Arthropoda</taxon>
        <taxon>Hexapoda</taxon>
        <taxon>Insecta</taxon>
        <taxon>Pterygota</taxon>
        <taxon>Neoptera</taxon>
        <taxon>Paraneoptera</taxon>
        <taxon>Hemiptera</taxon>
        <taxon>Sternorrhyncha</taxon>
        <taxon>Psylloidea</taxon>
        <taxon>Psyllidae</taxon>
        <taxon>Psyllinae</taxon>
        <taxon>Cacopsylla</taxon>
    </lineage>
</organism>
<dbReference type="EMBL" id="HBUF01263802">
    <property type="protein sequence ID" value="CAG6683629.1"/>
    <property type="molecule type" value="Transcribed_RNA"/>
</dbReference>
<keyword evidence="1" id="KW-0812">Transmembrane</keyword>
<sequence length="152" mass="16948">MSALRSPSFFMFPTFFAVTSFSSLLSTHTPFSLLFSTNTPLSFLLSTHRPFSSFLSADTPLSPLLSTHTPLPPTISSLLTSPLLLTFTPLSPLFFSTSSRTLSLLFLFFLLGWLRTLAGRFVSFGVRFTTDRTFRPVHTRLVVLFRAGLVMV</sequence>
<keyword evidence="1" id="KW-1133">Transmembrane helix</keyword>
<dbReference type="EMBL" id="HBUF01641823">
    <property type="protein sequence ID" value="CAG6785120.1"/>
    <property type="molecule type" value="Transcribed_RNA"/>
</dbReference>
<reference evidence="2" key="1">
    <citation type="submission" date="2021-05" db="EMBL/GenBank/DDBJ databases">
        <authorList>
            <person name="Alioto T."/>
            <person name="Alioto T."/>
            <person name="Gomez Garrido J."/>
        </authorList>
    </citation>
    <scope>NUCLEOTIDE SEQUENCE</scope>
</reference>
<keyword evidence="1" id="KW-0472">Membrane</keyword>
<proteinExistence type="predicted"/>
<name>A0A8D8Q2F3_9HEMI</name>
<evidence type="ECO:0008006" key="3">
    <source>
        <dbReference type="Google" id="ProtNLM"/>
    </source>
</evidence>
<protein>
    <recommendedName>
        <fullName evidence="3">Transmembrane protein</fullName>
    </recommendedName>
</protein>
<evidence type="ECO:0000256" key="1">
    <source>
        <dbReference type="SAM" id="Phobius"/>
    </source>
</evidence>
<accession>A0A8D8Q2F3</accession>
<feature type="transmembrane region" description="Helical" evidence="1">
    <location>
        <begin position="93"/>
        <end position="114"/>
    </location>
</feature>
<dbReference type="EMBL" id="HBUF01053339">
    <property type="protein sequence ID" value="CAG6622797.1"/>
    <property type="molecule type" value="Transcribed_RNA"/>
</dbReference>